<dbReference type="RefSeq" id="WP_150209413.1">
    <property type="nucleotide sequence ID" value="NZ_CP029190.1"/>
</dbReference>
<keyword evidence="3" id="KW-0560">Oxidoreductase</keyword>
<accession>A0A5P2D3X1</accession>
<evidence type="ECO:0000313" key="6">
    <source>
        <dbReference type="Proteomes" id="UP000325211"/>
    </source>
</evidence>
<dbReference type="EMBL" id="CP029190">
    <property type="protein sequence ID" value="QES49845.1"/>
    <property type="molecule type" value="Genomic_DNA"/>
</dbReference>
<evidence type="ECO:0000313" key="5">
    <source>
        <dbReference type="EMBL" id="QES49845.1"/>
    </source>
</evidence>
<evidence type="ECO:0000256" key="3">
    <source>
        <dbReference type="ARBA" id="ARBA00023002"/>
    </source>
</evidence>
<dbReference type="Proteomes" id="UP000325211">
    <property type="component" value="Chromosome"/>
</dbReference>
<evidence type="ECO:0000256" key="1">
    <source>
        <dbReference type="ARBA" id="ARBA00001961"/>
    </source>
</evidence>
<evidence type="ECO:0000259" key="4">
    <source>
        <dbReference type="SMART" id="SM00702"/>
    </source>
</evidence>
<reference evidence="5 6" key="1">
    <citation type="submission" date="2018-05" db="EMBL/GenBank/DDBJ databases">
        <title>Streptomyces venezuelae.</title>
        <authorList>
            <person name="Kim W."/>
            <person name="Lee N."/>
            <person name="Cho B.-K."/>
        </authorList>
    </citation>
    <scope>NUCLEOTIDE SEQUENCE [LARGE SCALE GENOMIC DNA]</scope>
    <source>
        <strain evidence="5 6">ATCC 21782</strain>
    </source>
</reference>
<dbReference type="AlphaFoldDB" id="A0A5P2D3X1"/>
<gene>
    <name evidence="5" type="ORF">DEJ50_20480</name>
</gene>
<keyword evidence="2" id="KW-0223">Dioxygenase</keyword>
<evidence type="ECO:0000256" key="2">
    <source>
        <dbReference type="ARBA" id="ARBA00022964"/>
    </source>
</evidence>
<dbReference type="GO" id="GO:0031418">
    <property type="term" value="F:L-ascorbic acid binding"/>
    <property type="evidence" value="ECO:0007669"/>
    <property type="project" value="InterPro"/>
</dbReference>
<dbReference type="GO" id="GO:0051213">
    <property type="term" value="F:dioxygenase activity"/>
    <property type="evidence" value="ECO:0007669"/>
    <property type="project" value="UniProtKB-KW"/>
</dbReference>
<sequence>MTSAQSTQGALQDPPHDPFFRAATAPAFTHELLAGLAAGRYAAVRVPGFLPRQWCEEVLGALKEKAFDSYGTTRIHPPVMRFGVGVSDHMADGGVADSYWKALEGHYAAWEGLGLSFDPFRVCREGLATHWPHGVAVGRRGGREMGDGVAREPNQGFRVHFDDALREYAEDLLDTPLIGQFAFNLYLSVPPSGGETVLWRHRWQPGDEAYRLPDASYGYDEAVVRGTESIELTPEVGEALLIDPRNFHAVRPSHGDRRIALGFAVGISTSGRLLTWA</sequence>
<comment type="cofactor">
    <cofactor evidence="1">
        <name>L-ascorbate</name>
        <dbReference type="ChEBI" id="CHEBI:38290"/>
    </cofactor>
</comment>
<name>A0A5P2D3X1_STRVZ</name>
<dbReference type="GO" id="GO:0005506">
    <property type="term" value="F:iron ion binding"/>
    <property type="evidence" value="ECO:0007669"/>
    <property type="project" value="InterPro"/>
</dbReference>
<protein>
    <submittedName>
        <fullName evidence="5">Proline hydroxylase</fullName>
    </submittedName>
</protein>
<proteinExistence type="predicted"/>
<dbReference type="Gene3D" id="2.60.120.620">
    <property type="entry name" value="q2cbj1_9rhob like domain"/>
    <property type="match status" value="1"/>
</dbReference>
<dbReference type="OrthoDB" id="6532393at2"/>
<dbReference type="SMART" id="SM00702">
    <property type="entry name" value="P4Hc"/>
    <property type="match status" value="1"/>
</dbReference>
<feature type="domain" description="Prolyl 4-hydroxylase alpha subunit" evidence="4">
    <location>
        <begin position="41"/>
        <end position="265"/>
    </location>
</feature>
<dbReference type="InterPro" id="IPR006620">
    <property type="entry name" value="Pro_4_hyd_alph"/>
</dbReference>
<organism evidence="5 6">
    <name type="scientific">Streptomyces venezuelae</name>
    <dbReference type="NCBI Taxonomy" id="54571"/>
    <lineage>
        <taxon>Bacteria</taxon>
        <taxon>Bacillati</taxon>
        <taxon>Actinomycetota</taxon>
        <taxon>Actinomycetes</taxon>
        <taxon>Kitasatosporales</taxon>
        <taxon>Streptomycetaceae</taxon>
        <taxon>Streptomyces</taxon>
    </lineage>
</organism>
<dbReference type="GO" id="GO:0016705">
    <property type="term" value="F:oxidoreductase activity, acting on paired donors, with incorporation or reduction of molecular oxygen"/>
    <property type="evidence" value="ECO:0007669"/>
    <property type="project" value="InterPro"/>
</dbReference>